<evidence type="ECO:0000313" key="2">
    <source>
        <dbReference type="Proteomes" id="UP001159363"/>
    </source>
</evidence>
<dbReference type="Proteomes" id="UP001159363">
    <property type="component" value="Chromosome 3"/>
</dbReference>
<evidence type="ECO:0000313" key="1">
    <source>
        <dbReference type="EMBL" id="KAJ8889097.1"/>
    </source>
</evidence>
<accession>A0ABQ9HXJ3</accession>
<proteinExistence type="predicted"/>
<reference evidence="1 2" key="1">
    <citation type="submission" date="2023-02" db="EMBL/GenBank/DDBJ databases">
        <title>LHISI_Scaffold_Assembly.</title>
        <authorList>
            <person name="Stuart O.P."/>
            <person name="Cleave R."/>
            <person name="Magrath M.J.L."/>
            <person name="Mikheyev A.S."/>
        </authorList>
    </citation>
    <scope>NUCLEOTIDE SEQUENCE [LARGE SCALE GENOMIC DNA]</scope>
    <source>
        <strain evidence="1">Daus_M_001</strain>
        <tissue evidence="1">Leg muscle</tissue>
    </source>
</reference>
<sequence>MHEHLRKVPDMETYIHYPGKDIQNNAVEEKILSAISGAKSISIVLDCTSNVSHVELMTIIVRFVATIGAKGCEMKEHFLGFVLFRIPLVLD</sequence>
<evidence type="ECO:0008006" key="3">
    <source>
        <dbReference type="Google" id="ProtNLM"/>
    </source>
</evidence>
<protein>
    <recommendedName>
        <fullName evidence="3">DUF659 domain-containing protein</fullName>
    </recommendedName>
</protein>
<dbReference type="EMBL" id="JARBHB010000003">
    <property type="protein sequence ID" value="KAJ8889097.1"/>
    <property type="molecule type" value="Genomic_DNA"/>
</dbReference>
<name>A0ABQ9HXJ3_9NEOP</name>
<keyword evidence="2" id="KW-1185">Reference proteome</keyword>
<dbReference type="PANTHER" id="PTHR45749:SF35">
    <property type="entry name" value="AC-LIKE TRANSPOSASE-RELATED"/>
    <property type="match status" value="1"/>
</dbReference>
<organism evidence="1 2">
    <name type="scientific">Dryococelus australis</name>
    <dbReference type="NCBI Taxonomy" id="614101"/>
    <lineage>
        <taxon>Eukaryota</taxon>
        <taxon>Metazoa</taxon>
        <taxon>Ecdysozoa</taxon>
        <taxon>Arthropoda</taxon>
        <taxon>Hexapoda</taxon>
        <taxon>Insecta</taxon>
        <taxon>Pterygota</taxon>
        <taxon>Neoptera</taxon>
        <taxon>Polyneoptera</taxon>
        <taxon>Phasmatodea</taxon>
        <taxon>Verophasmatodea</taxon>
        <taxon>Anareolatae</taxon>
        <taxon>Phasmatidae</taxon>
        <taxon>Eurycanthinae</taxon>
        <taxon>Dryococelus</taxon>
    </lineage>
</organism>
<gene>
    <name evidence="1" type="ORF">PR048_008591</name>
</gene>
<comment type="caution">
    <text evidence="1">The sequence shown here is derived from an EMBL/GenBank/DDBJ whole genome shotgun (WGS) entry which is preliminary data.</text>
</comment>
<dbReference type="PANTHER" id="PTHR45749">
    <property type="match status" value="1"/>
</dbReference>